<gene>
    <name evidence="1" type="ORF">K8V90_03275</name>
</gene>
<proteinExistence type="predicted"/>
<reference evidence="1" key="1">
    <citation type="journal article" date="2021" name="PeerJ">
        <title>Extensive microbial diversity within the chicken gut microbiome revealed by metagenomics and culture.</title>
        <authorList>
            <person name="Gilroy R."/>
            <person name="Ravi A."/>
            <person name="Getino M."/>
            <person name="Pursley I."/>
            <person name="Horton D.L."/>
            <person name="Alikhan N.F."/>
            <person name="Baker D."/>
            <person name="Gharbi K."/>
            <person name="Hall N."/>
            <person name="Watson M."/>
            <person name="Adriaenssens E.M."/>
            <person name="Foster-Nyarko E."/>
            <person name="Jarju S."/>
            <person name="Secka A."/>
            <person name="Antonio M."/>
            <person name="Oren A."/>
            <person name="Chaudhuri R.R."/>
            <person name="La Ragione R."/>
            <person name="Hildebrand F."/>
            <person name="Pallen M.J."/>
        </authorList>
    </citation>
    <scope>NUCLEOTIDE SEQUENCE</scope>
    <source>
        <strain evidence="1">1277</strain>
    </source>
</reference>
<name>A0A921MZB1_9FIRM</name>
<sequence length="126" mass="13900">MGIKCTGMDQLLNKFQELEKKAQRGIADKALNKAGDIVKDSMISVAPEDTGALKSAIDKGNLKGSGTNRKIEIGNINGDSEVTRYWYYQENGTTVMNPTKFTKKGFQNSVSDANEIIKQVIIDELR</sequence>
<protein>
    <submittedName>
        <fullName evidence="1">HK97 gp10 family phage protein</fullName>
    </submittedName>
</protein>
<comment type="caution">
    <text evidence="1">The sequence shown here is derived from an EMBL/GenBank/DDBJ whole genome shotgun (WGS) entry which is preliminary data.</text>
</comment>
<dbReference type="EMBL" id="DYUB01000110">
    <property type="protein sequence ID" value="HJG96106.1"/>
    <property type="molecule type" value="Genomic_DNA"/>
</dbReference>
<dbReference type="InterPro" id="IPR010064">
    <property type="entry name" value="HK97-gp10_tail"/>
</dbReference>
<accession>A0A921MZB1</accession>
<dbReference type="NCBIfam" id="TIGR01725">
    <property type="entry name" value="phge_HK97_gp10"/>
    <property type="match status" value="1"/>
</dbReference>
<evidence type="ECO:0000313" key="2">
    <source>
        <dbReference type="Proteomes" id="UP000776700"/>
    </source>
</evidence>
<organism evidence="1 2">
    <name type="scientific">Romboutsia timonensis</name>
    <dbReference type="NCBI Taxonomy" id="1776391"/>
    <lineage>
        <taxon>Bacteria</taxon>
        <taxon>Bacillati</taxon>
        <taxon>Bacillota</taxon>
        <taxon>Clostridia</taxon>
        <taxon>Peptostreptococcales</taxon>
        <taxon>Peptostreptococcaceae</taxon>
        <taxon>Romboutsia</taxon>
    </lineage>
</organism>
<dbReference type="Proteomes" id="UP000776700">
    <property type="component" value="Unassembled WGS sequence"/>
</dbReference>
<evidence type="ECO:0000313" key="1">
    <source>
        <dbReference type="EMBL" id="HJG96106.1"/>
    </source>
</evidence>
<dbReference type="AlphaFoldDB" id="A0A921MZB1"/>
<reference evidence="1" key="2">
    <citation type="submission" date="2021-09" db="EMBL/GenBank/DDBJ databases">
        <authorList>
            <person name="Gilroy R."/>
        </authorList>
    </citation>
    <scope>NUCLEOTIDE SEQUENCE</scope>
    <source>
        <strain evidence="1">1277</strain>
    </source>
</reference>
<dbReference type="Pfam" id="PF04883">
    <property type="entry name" value="HK97-gp10_like"/>
    <property type="match status" value="1"/>
</dbReference>